<dbReference type="RefSeq" id="WP_285049362.1">
    <property type="nucleotide sequence ID" value="NZ_JAMGTK010000028.1"/>
</dbReference>
<evidence type="ECO:0000259" key="2">
    <source>
        <dbReference type="Pfam" id="PF04545"/>
    </source>
</evidence>
<sequence>MTEKEIKKIVKVTVEEVHKHKLKPAKNPFQLTELYLSQYKNMEESIQIKLDTIKELREDIPGPKSPTLVQDVVKGGKVENKSQLERREEVINHLVKEVEELSALKLQIEKVMDKYRADKDFRIIQERFFNRKTFDEIGDMFGIDESTVRRRKTRIVKEMSEILFPLCAEMPPKVRLDYAE</sequence>
<dbReference type="InterPro" id="IPR007630">
    <property type="entry name" value="RNA_pol_sigma70_r4"/>
</dbReference>
<proteinExistence type="predicted"/>
<feature type="domain" description="RNA polymerase sigma-70 region 4" evidence="2">
    <location>
        <begin position="122"/>
        <end position="158"/>
    </location>
</feature>
<reference evidence="3" key="2">
    <citation type="submission" date="2022-04" db="EMBL/GenBank/DDBJ databases">
        <authorList>
            <person name="Livingstone P.G."/>
        </authorList>
    </citation>
    <scope>NUCLEOTIDE SEQUENCE</scope>
    <source>
        <strain evidence="3">BRON_8</strain>
    </source>
</reference>
<feature type="coiled-coil region" evidence="1">
    <location>
        <begin position="84"/>
        <end position="114"/>
    </location>
</feature>
<dbReference type="Proteomes" id="UP001173223">
    <property type="component" value="Unassembled WGS sequence"/>
</dbReference>
<organism evidence="3 4">
    <name type="scientific">Fusobacterium necrophorum</name>
    <dbReference type="NCBI Taxonomy" id="859"/>
    <lineage>
        <taxon>Bacteria</taxon>
        <taxon>Fusobacteriati</taxon>
        <taxon>Fusobacteriota</taxon>
        <taxon>Fusobacteriia</taxon>
        <taxon>Fusobacteriales</taxon>
        <taxon>Fusobacteriaceae</taxon>
        <taxon>Fusobacterium</taxon>
    </lineage>
</organism>
<evidence type="ECO:0000256" key="1">
    <source>
        <dbReference type="SAM" id="Coils"/>
    </source>
</evidence>
<dbReference type="InterPro" id="IPR006523">
    <property type="entry name" value="RinA"/>
</dbReference>
<keyword evidence="1" id="KW-0175">Coiled coil</keyword>
<dbReference type="InterPro" id="IPR013324">
    <property type="entry name" value="RNA_pol_sigma_r3/r4-like"/>
</dbReference>
<dbReference type="SUPFAM" id="SSF88659">
    <property type="entry name" value="Sigma3 and sigma4 domains of RNA polymerase sigma factors"/>
    <property type="match status" value="1"/>
</dbReference>
<dbReference type="Gene3D" id="1.10.10.10">
    <property type="entry name" value="Winged helix-like DNA-binding domain superfamily/Winged helix DNA-binding domain"/>
    <property type="match status" value="1"/>
</dbReference>
<dbReference type="EMBL" id="JAMGTK010000028">
    <property type="protein sequence ID" value="MDK4512875.1"/>
    <property type="molecule type" value="Genomic_DNA"/>
</dbReference>
<dbReference type="AlphaFoldDB" id="A0AAW6WFA4"/>
<evidence type="ECO:0000313" key="3">
    <source>
        <dbReference type="EMBL" id="MDK4512875.1"/>
    </source>
</evidence>
<accession>A0AAW6WFA4</accession>
<dbReference type="NCBIfam" id="TIGR01636">
    <property type="entry name" value="phage_rinA"/>
    <property type="match status" value="1"/>
</dbReference>
<comment type="caution">
    <text evidence="3">The sequence shown here is derived from an EMBL/GenBank/DDBJ whole genome shotgun (WGS) entry which is preliminary data.</text>
</comment>
<name>A0AAW6WFA4_9FUSO</name>
<protein>
    <recommendedName>
        <fullName evidence="2">RNA polymerase sigma-70 region 4 domain-containing protein</fullName>
    </recommendedName>
</protein>
<dbReference type="Pfam" id="PF04545">
    <property type="entry name" value="Sigma70_r4"/>
    <property type="match status" value="1"/>
</dbReference>
<reference evidence="3" key="1">
    <citation type="journal article" date="2022" name="Gene">
        <title>A genome-led study on the pathogenesis of Fusobacterium necrophorum infections.</title>
        <authorList>
            <person name="Thapa G."/>
            <person name="Jayal A."/>
            <person name="Sikazwe E."/>
            <person name="Perry T."/>
            <person name="Mohammed Al Balushi A."/>
            <person name="Livingstone P."/>
        </authorList>
    </citation>
    <scope>NUCLEOTIDE SEQUENCE</scope>
    <source>
        <strain evidence="3">BRON_8</strain>
    </source>
</reference>
<dbReference type="GO" id="GO:0006352">
    <property type="term" value="P:DNA-templated transcription initiation"/>
    <property type="evidence" value="ECO:0007669"/>
    <property type="project" value="InterPro"/>
</dbReference>
<dbReference type="InterPro" id="IPR036388">
    <property type="entry name" value="WH-like_DNA-bd_sf"/>
</dbReference>
<dbReference type="GO" id="GO:0003700">
    <property type="term" value="F:DNA-binding transcription factor activity"/>
    <property type="evidence" value="ECO:0007669"/>
    <property type="project" value="InterPro"/>
</dbReference>
<gene>
    <name evidence="3" type="ORF">MWG07_11510</name>
</gene>
<keyword evidence="4" id="KW-1185">Reference proteome</keyword>
<evidence type="ECO:0000313" key="4">
    <source>
        <dbReference type="Proteomes" id="UP001173223"/>
    </source>
</evidence>